<evidence type="ECO:0000256" key="3">
    <source>
        <dbReference type="ARBA" id="ARBA00022457"/>
    </source>
</evidence>
<keyword evidence="15" id="KW-1185">Reference proteome</keyword>
<dbReference type="InterPro" id="IPR047127">
    <property type="entry name" value="MutT-like"/>
</dbReference>
<dbReference type="GO" id="GO:0008413">
    <property type="term" value="F:8-oxo-7,8-dihydroguanosine triphosphate pyrophosphatase activity"/>
    <property type="evidence" value="ECO:0007669"/>
    <property type="project" value="TreeGrafter"/>
</dbReference>
<dbReference type="GO" id="GO:0044716">
    <property type="term" value="F:8-oxo-GDP phosphatase activity"/>
    <property type="evidence" value="ECO:0007669"/>
    <property type="project" value="TreeGrafter"/>
</dbReference>
<dbReference type="InterPro" id="IPR020084">
    <property type="entry name" value="NUDIX_hydrolase_CS"/>
</dbReference>
<dbReference type="PRINTS" id="PR00502">
    <property type="entry name" value="NUDIXFAMILY"/>
</dbReference>
<evidence type="ECO:0000256" key="4">
    <source>
        <dbReference type="ARBA" id="ARBA00022705"/>
    </source>
</evidence>
<keyword evidence="8" id="KW-0460">Magnesium</keyword>
<dbReference type="Pfam" id="PF00293">
    <property type="entry name" value="NUDIX"/>
    <property type="match status" value="1"/>
</dbReference>
<keyword evidence="6" id="KW-0227">DNA damage</keyword>
<dbReference type="InterPro" id="IPR020476">
    <property type="entry name" value="Nudix_hydrolase"/>
</dbReference>
<evidence type="ECO:0000259" key="13">
    <source>
        <dbReference type="PROSITE" id="PS51462"/>
    </source>
</evidence>
<evidence type="ECO:0000256" key="8">
    <source>
        <dbReference type="ARBA" id="ARBA00022842"/>
    </source>
</evidence>
<dbReference type="PROSITE" id="PS00893">
    <property type="entry name" value="NUDIX_BOX"/>
    <property type="match status" value="1"/>
</dbReference>
<evidence type="ECO:0000313" key="14">
    <source>
        <dbReference type="EMBL" id="WWD80956.1"/>
    </source>
</evidence>
<evidence type="ECO:0000256" key="12">
    <source>
        <dbReference type="RuleBase" id="RU003476"/>
    </source>
</evidence>
<evidence type="ECO:0000256" key="6">
    <source>
        <dbReference type="ARBA" id="ARBA00022763"/>
    </source>
</evidence>
<dbReference type="OrthoDB" id="9810648at2"/>
<gene>
    <name evidence="14" type="ORF">FTX54_005175</name>
</gene>
<dbReference type="RefSeq" id="WP_147804006.1">
    <property type="nucleotide sequence ID" value="NZ_CP144914.1"/>
</dbReference>
<dbReference type="Gene3D" id="3.90.79.10">
    <property type="entry name" value="Nucleoside Triphosphate Pyrophosphohydrolase"/>
    <property type="match status" value="1"/>
</dbReference>
<dbReference type="EMBL" id="CP144914">
    <property type="protein sequence ID" value="WWD80956.1"/>
    <property type="molecule type" value="Genomic_DNA"/>
</dbReference>
<keyword evidence="7 12" id="KW-0378">Hydrolase</keyword>
<sequence length="134" mass="15056">MKKNVEVVGAVLMEKDKVLCAKRGQEKALPGKWEFPGGKIEGGESPEEALQREIKEEMNCDIRVEKFITKTVYEYDFAIVHLATYICRIESGKPDSSEHSELLWLPAEDLETLDWAGADLPTIARISEDSGWGD</sequence>
<organism evidence="14 15">
    <name type="scientific">Alkalicoccus halolimnae</name>
    <dbReference type="NCBI Taxonomy" id="1667239"/>
    <lineage>
        <taxon>Bacteria</taxon>
        <taxon>Bacillati</taxon>
        <taxon>Bacillota</taxon>
        <taxon>Bacilli</taxon>
        <taxon>Bacillales</taxon>
        <taxon>Bacillaceae</taxon>
        <taxon>Alkalicoccus</taxon>
    </lineage>
</organism>
<dbReference type="InterPro" id="IPR015797">
    <property type="entry name" value="NUDIX_hydrolase-like_dom_sf"/>
</dbReference>
<name>A0A5C7F668_9BACI</name>
<keyword evidence="5" id="KW-0479">Metal-binding</keyword>
<accession>A0A5C7F668</accession>
<dbReference type="EC" id="3.6.1.55" evidence="11"/>
<dbReference type="Proteomes" id="UP000321816">
    <property type="component" value="Chromosome"/>
</dbReference>
<evidence type="ECO:0000256" key="2">
    <source>
        <dbReference type="ARBA" id="ARBA00005582"/>
    </source>
</evidence>
<dbReference type="PROSITE" id="PS51462">
    <property type="entry name" value="NUDIX"/>
    <property type="match status" value="1"/>
</dbReference>
<feature type="domain" description="Nudix hydrolase" evidence="13">
    <location>
        <begin position="3"/>
        <end position="127"/>
    </location>
</feature>
<evidence type="ECO:0000313" key="15">
    <source>
        <dbReference type="Proteomes" id="UP000321816"/>
    </source>
</evidence>
<keyword evidence="4" id="KW-0235">DNA replication</keyword>
<dbReference type="GO" id="GO:0006260">
    <property type="term" value="P:DNA replication"/>
    <property type="evidence" value="ECO:0007669"/>
    <property type="project" value="UniProtKB-KW"/>
</dbReference>
<proteinExistence type="inferred from homology"/>
<dbReference type="CDD" id="cd03425">
    <property type="entry name" value="NUDIX_MutT_NudA_like"/>
    <property type="match status" value="1"/>
</dbReference>
<evidence type="ECO:0000256" key="11">
    <source>
        <dbReference type="ARBA" id="ARBA00038905"/>
    </source>
</evidence>
<comment type="catalytic activity">
    <reaction evidence="10">
        <text>8-oxo-dGTP + H2O = 8-oxo-dGMP + diphosphate + H(+)</text>
        <dbReference type="Rhea" id="RHEA:31575"/>
        <dbReference type="ChEBI" id="CHEBI:15377"/>
        <dbReference type="ChEBI" id="CHEBI:15378"/>
        <dbReference type="ChEBI" id="CHEBI:33019"/>
        <dbReference type="ChEBI" id="CHEBI:63224"/>
        <dbReference type="ChEBI" id="CHEBI:77896"/>
        <dbReference type="EC" id="3.6.1.55"/>
    </reaction>
</comment>
<dbReference type="GO" id="GO:0046872">
    <property type="term" value="F:metal ion binding"/>
    <property type="evidence" value="ECO:0007669"/>
    <property type="project" value="UniProtKB-KW"/>
</dbReference>
<dbReference type="GO" id="GO:0035539">
    <property type="term" value="F:8-oxo-7,8-dihydrodeoxyguanosine triphosphate pyrophosphatase activity"/>
    <property type="evidence" value="ECO:0007669"/>
    <property type="project" value="UniProtKB-EC"/>
</dbReference>
<dbReference type="PANTHER" id="PTHR47707:SF1">
    <property type="entry name" value="NUDIX HYDROLASE FAMILY PROTEIN"/>
    <property type="match status" value="1"/>
</dbReference>
<dbReference type="GO" id="GO:0006281">
    <property type="term" value="P:DNA repair"/>
    <property type="evidence" value="ECO:0007669"/>
    <property type="project" value="UniProtKB-KW"/>
</dbReference>
<comment type="similarity">
    <text evidence="2 12">Belongs to the Nudix hydrolase family.</text>
</comment>
<evidence type="ECO:0000256" key="10">
    <source>
        <dbReference type="ARBA" id="ARBA00035861"/>
    </source>
</evidence>
<evidence type="ECO:0000256" key="1">
    <source>
        <dbReference type="ARBA" id="ARBA00001946"/>
    </source>
</evidence>
<evidence type="ECO:0000256" key="9">
    <source>
        <dbReference type="ARBA" id="ARBA00023204"/>
    </source>
</evidence>
<dbReference type="PANTHER" id="PTHR47707">
    <property type="entry name" value="8-OXO-DGTP DIPHOSPHATASE"/>
    <property type="match status" value="1"/>
</dbReference>
<evidence type="ECO:0000256" key="7">
    <source>
        <dbReference type="ARBA" id="ARBA00022801"/>
    </source>
</evidence>
<comment type="cofactor">
    <cofactor evidence="1">
        <name>Mg(2+)</name>
        <dbReference type="ChEBI" id="CHEBI:18420"/>
    </cofactor>
</comment>
<keyword evidence="3" id="KW-0515">Mutator protein</keyword>
<protein>
    <recommendedName>
        <fullName evidence="11">8-oxo-dGTP diphosphatase</fullName>
        <ecNumber evidence="11">3.6.1.55</ecNumber>
    </recommendedName>
</protein>
<dbReference type="AlphaFoldDB" id="A0A5C7F668"/>
<evidence type="ECO:0000256" key="5">
    <source>
        <dbReference type="ARBA" id="ARBA00022723"/>
    </source>
</evidence>
<keyword evidence="9" id="KW-0234">DNA repair</keyword>
<dbReference type="KEGG" id="ahal:FTX54_005175"/>
<dbReference type="GO" id="GO:0044715">
    <property type="term" value="F:8-oxo-dGDP phosphatase activity"/>
    <property type="evidence" value="ECO:0007669"/>
    <property type="project" value="TreeGrafter"/>
</dbReference>
<reference evidence="14 15" key="1">
    <citation type="submission" date="2024-01" db="EMBL/GenBank/DDBJ databases">
        <title>Complete Genome Sequence of Alkalicoccus halolimnae BZ-SZ-XJ29T, a Moderately Halophilic Bacterium Isolated from a Salt Lake.</title>
        <authorList>
            <person name="Zhao B."/>
        </authorList>
    </citation>
    <scope>NUCLEOTIDE SEQUENCE [LARGE SCALE GENOMIC DNA]</scope>
    <source>
        <strain evidence="14 15">BZ-SZ-XJ29</strain>
    </source>
</reference>
<dbReference type="InterPro" id="IPR000086">
    <property type="entry name" value="NUDIX_hydrolase_dom"/>
</dbReference>
<dbReference type="SUPFAM" id="SSF55811">
    <property type="entry name" value="Nudix"/>
    <property type="match status" value="1"/>
</dbReference>